<sequence>MWGDGSEERSQHFALINQSLKSAQVTKSPSMTFR</sequence>
<proteinExistence type="predicted"/>
<dbReference type="AlphaFoldDB" id="A0A2P9ALA8"/>
<gene>
    <name evidence="1" type="ORF">BQ8482_220105</name>
</gene>
<evidence type="ECO:0000313" key="2">
    <source>
        <dbReference type="Proteomes" id="UP000245698"/>
    </source>
</evidence>
<organism evidence="1 2">
    <name type="scientific">Mesorhizobium delmotii</name>
    <dbReference type="NCBI Taxonomy" id="1631247"/>
    <lineage>
        <taxon>Bacteria</taxon>
        <taxon>Pseudomonadati</taxon>
        <taxon>Pseudomonadota</taxon>
        <taxon>Alphaproteobacteria</taxon>
        <taxon>Hyphomicrobiales</taxon>
        <taxon>Phyllobacteriaceae</taxon>
        <taxon>Mesorhizobium</taxon>
    </lineage>
</organism>
<evidence type="ECO:0000313" key="1">
    <source>
        <dbReference type="EMBL" id="SJM31934.1"/>
    </source>
</evidence>
<name>A0A2P9ALA8_9HYPH</name>
<dbReference type="Proteomes" id="UP000245698">
    <property type="component" value="Unassembled WGS sequence"/>
</dbReference>
<protein>
    <submittedName>
        <fullName evidence="1">Uncharacterized protein</fullName>
    </submittedName>
</protein>
<accession>A0A2P9ALA8</accession>
<reference evidence="2" key="1">
    <citation type="submission" date="2016-12" db="EMBL/GenBank/DDBJ databases">
        <authorList>
            <person name="Brunel B."/>
        </authorList>
    </citation>
    <scope>NUCLEOTIDE SEQUENCE [LARGE SCALE GENOMIC DNA]</scope>
</reference>
<keyword evidence="2" id="KW-1185">Reference proteome</keyword>
<dbReference type="EMBL" id="FUIG01000029">
    <property type="protein sequence ID" value="SJM31934.1"/>
    <property type="molecule type" value="Genomic_DNA"/>
</dbReference>